<protein>
    <submittedName>
        <fullName evidence="1">Uncharacterized protein</fullName>
    </submittedName>
</protein>
<gene>
    <name evidence="1" type="ORF">PS645_00117</name>
</gene>
<reference evidence="1 2" key="1">
    <citation type="submission" date="2019-09" db="EMBL/GenBank/DDBJ databases">
        <authorList>
            <person name="Chandra G."/>
            <person name="Truman W A."/>
        </authorList>
    </citation>
    <scope>NUCLEOTIDE SEQUENCE [LARGE SCALE GENOMIC DNA]</scope>
    <source>
        <strain evidence="1">PS645</strain>
    </source>
</reference>
<evidence type="ECO:0000313" key="2">
    <source>
        <dbReference type="Proteomes" id="UP000325607"/>
    </source>
</evidence>
<dbReference type="AlphaFoldDB" id="A0A5E6P922"/>
<organism evidence="1 2">
    <name type="scientific">Pseudomonas fluorescens</name>
    <dbReference type="NCBI Taxonomy" id="294"/>
    <lineage>
        <taxon>Bacteria</taxon>
        <taxon>Pseudomonadati</taxon>
        <taxon>Pseudomonadota</taxon>
        <taxon>Gammaproteobacteria</taxon>
        <taxon>Pseudomonadales</taxon>
        <taxon>Pseudomonadaceae</taxon>
        <taxon>Pseudomonas</taxon>
    </lineage>
</organism>
<accession>A0A5E6P922</accession>
<sequence>MPRNTIQAPPVRGLIRFGDALCSSWRSLRLIKEGVGRRLRRLLQREDAGCASCYIGGVGCASC</sequence>
<proteinExistence type="predicted"/>
<evidence type="ECO:0000313" key="1">
    <source>
        <dbReference type="EMBL" id="VVM37907.1"/>
    </source>
</evidence>
<dbReference type="EMBL" id="CABVGX010000001">
    <property type="protein sequence ID" value="VVM37907.1"/>
    <property type="molecule type" value="Genomic_DNA"/>
</dbReference>
<name>A0A5E6P922_PSEFL</name>
<dbReference type="Proteomes" id="UP000325607">
    <property type="component" value="Unassembled WGS sequence"/>
</dbReference>